<dbReference type="HOGENOM" id="CLU_2951482_0_0_4"/>
<gene>
    <name evidence="1" type="ordered locus">BTH_I0304</name>
</gene>
<name>Q2T1T7_BURTA</name>
<dbReference type="AlphaFoldDB" id="Q2T1T7"/>
<dbReference type="EMBL" id="CP000086">
    <property type="protein sequence ID" value="ABC37454.1"/>
    <property type="molecule type" value="Genomic_DNA"/>
</dbReference>
<dbReference type="Proteomes" id="UP000001930">
    <property type="component" value="Chromosome I"/>
</dbReference>
<evidence type="ECO:0000313" key="1">
    <source>
        <dbReference type="EMBL" id="ABC37454.1"/>
    </source>
</evidence>
<keyword evidence="2" id="KW-1185">Reference proteome</keyword>
<protein>
    <submittedName>
        <fullName evidence="1">Uncharacterized protein</fullName>
    </submittedName>
</protein>
<proteinExistence type="predicted"/>
<dbReference type="KEGG" id="bte:BTH_I0304"/>
<accession>Q2T1T7</accession>
<sequence length="59" mass="6291">MLRGRRAHAGVFPVFEAPPAIVAGAFGARGKAIRQFETGEPIADARQIAGKLTLTLYPQ</sequence>
<evidence type="ECO:0000313" key="2">
    <source>
        <dbReference type="Proteomes" id="UP000001930"/>
    </source>
</evidence>
<reference evidence="1 2" key="1">
    <citation type="journal article" date="2005" name="BMC Genomics">
        <title>Bacterial genome adaptation to niches: divergence of the potential virulence genes in three Burkholderia species of different survival strategies.</title>
        <authorList>
            <person name="Kim H.S."/>
            <person name="Schell M.A."/>
            <person name="Yu Y."/>
            <person name="Ulrich R.L."/>
            <person name="Sarria S.H."/>
            <person name="Nierman W.C."/>
            <person name="DeShazer D."/>
        </authorList>
    </citation>
    <scope>NUCLEOTIDE SEQUENCE [LARGE SCALE GENOMIC DNA]</scope>
    <source>
        <strain evidence="2">ATCC 700388 / DSM 13276 / CCUG 48851 / CIP 106301 / E264</strain>
    </source>
</reference>
<organism evidence="1 2">
    <name type="scientific">Burkholderia thailandensis (strain ATCC 700388 / DSM 13276 / CCUG 48851 / CIP 106301 / E264)</name>
    <dbReference type="NCBI Taxonomy" id="271848"/>
    <lineage>
        <taxon>Bacteria</taxon>
        <taxon>Pseudomonadati</taxon>
        <taxon>Pseudomonadota</taxon>
        <taxon>Betaproteobacteria</taxon>
        <taxon>Burkholderiales</taxon>
        <taxon>Burkholderiaceae</taxon>
        <taxon>Burkholderia</taxon>
        <taxon>pseudomallei group</taxon>
    </lineage>
</organism>